<dbReference type="SUPFAM" id="SSF64518">
    <property type="entry name" value="Phase 1 flagellin"/>
    <property type="match status" value="1"/>
</dbReference>
<dbReference type="EMBL" id="JANIBC010000003">
    <property type="protein sequence ID" value="MCQ8184919.1"/>
    <property type="molecule type" value="Genomic_DNA"/>
</dbReference>
<sequence>MYLTSPNVTHYAQFSRGIAGLRAQLDRSSLEMVTGRTSDPLRAVRGDQETILRSQSALDQAEADSARLKVLGGRYQVAATTLRSVAELGQSVIGAALAAADGSSGIDAERFAQAQARTSIGSVLGALEARFGGRALFGGALGSGQVTQGFAALQTELDTALTGAVSAADVRTAIEGVFADGGAYETNIYLGEGQAADSQLAHGKPLGSLPSASAAPIRQMLSGMSMVLRTDQVPTAEREAFLQEAAELMQAALENIIAEEASVGLSIQSITREETALERRLFDAESSLEAVLGRDPFEAASETQSLEARLQAAYTVTGRLGALRLTNFLR</sequence>
<evidence type="ECO:0008006" key="3">
    <source>
        <dbReference type="Google" id="ProtNLM"/>
    </source>
</evidence>
<evidence type="ECO:0000313" key="1">
    <source>
        <dbReference type="EMBL" id="MCQ8184919.1"/>
    </source>
</evidence>
<dbReference type="AlphaFoldDB" id="A0A9X2RHI7"/>
<name>A0A9X2RHI7_9PROT</name>
<keyword evidence="2" id="KW-1185">Reference proteome</keyword>
<organism evidence="1 2">
    <name type="scientific">Parvularcula maris</name>
    <dbReference type="NCBI Taxonomy" id="2965077"/>
    <lineage>
        <taxon>Bacteria</taxon>
        <taxon>Pseudomonadati</taxon>
        <taxon>Pseudomonadota</taxon>
        <taxon>Alphaproteobacteria</taxon>
        <taxon>Parvularculales</taxon>
        <taxon>Parvularculaceae</taxon>
        <taxon>Parvularcula</taxon>
    </lineage>
</organism>
<gene>
    <name evidence="1" type="ORF">NOG11_05895</name>
</gene>
<dbReference type="Proteomes" id="UP001142610">
    <property type="component" value="Unassembled WGS sequence"/>
</dbReference>
<comment type="caution">
    <text evidence="1">The sequence shown here is derived from an EMBL/GenBank/DDBJ whole genome shotgun (WGS) entry which is preliminary data.</text>
</comment>
<dbReference type="RefSeq" id="WP_256618781.1">
    <property type="nucleotide sequence ID" value="NZ_JANIBC010000003.1"/>
</dbReference>
<reference evidence="1" key="1">
    <citation type="submission" date="2022-07" db="EMBL/GenBank/DDBJ databases">
        <title>Parvularcula maris sp. nov., an algicidal bacterium isolated from seawater.</title>
        <authorList>
            <person name="Li F."/>
        </authorList>
    </citation>
    <scope>NUCLEOTIDE SEQUENCE</scope>
    <source>
        <strain evidence="1">BGMRC 0090</strain>
    </source>
</reference>
<dbReference type="Gene3D" id="1.20.1330.10">
    <property type="entry name" value="f41 fragment of flagellin, N-terminal domain"/>
    <property type="match status" value="1"/>
</dbReference>
<evidence type="ECO:0000313" key="2">
    <source>
        <dbReference type="Proteomes" id="UP001142610"/>
    </source>
</evidence>
<protein>
    <recommendedName>
        <fullName evidence="3">Flagellin</fullName>
    </recommendedName>
</protein>
<accession>A0A9X2RHI7</accession>
<proteinExistence type="predicted"/>